<reference evidence="3" key="1">
    <citation type="submission" date="2017-07" db="EMBL/GenBank/DDBJ databases">
        <title>Draft genome sequence of Effusibacillus lacus strain skLN1.</title>
        <authorList>
            <person name="Watanabe M."/>
            <person name="Kojima H."/>
            <person name="Fukui M."/>
        </authorList>
    </citation>
    <scope>NUCLEOTIDE SEQUENCE [LARGE SCALE GENOMIC DNA]</scope>
    <source>
        <strain evidence="3">skLN1</strain>
    </source>
</reference>
<evidence type="ECO:0000256" key="1">
    <source>
        <dbReference type="SAM" id="SignalP"/>
    </source>
</evidence>
<dbReference type="RefSeq" id="WP_131927703.1">
    <property type="nucleotide sequence ID" value="NZ_BDUF01000106.1"/>
</dbReference>
<name>A0A292YSA2_9BACL</name>
<comment type="caution">
    <text evidence="2">The sequence shown here is derived from an EMBL/GenBank/DDBJ whole genome shotgun (WGS) entry which is preliminary data.</text>
</comment>
<protein>
    <submittedName>
        <fullName evidence="2">Uncharacterized protein</fullName>
    </submittedName>
</protein>
<keyword evidence="3" id="KW-1185">Reference proteome</keyword>
<feature type="chain" id="PRO_5013081478" evidence="1">
    <location>
        <begin position="26"/>
        <end position="83"/>
    </location>
</feature>
<sequence length="83" mass="9213">MKKKTIFGVSLALAAAVIAGQMALAQEEDNKSIGNMKKMMENQNMTKMMEGMNTPEGQEMMKACSKFMESNSNKTGTKEERKN</sequence>
<evidence type="ECO:0000313" key="3">
    <source>
        <dbReference type="Proteomes" id="UP000217785"/>
    </source>
</evidence>
<accession>A0A292YSA2</accession>
<organism evidence="2 3">
    <name type="scientific">Effusibacillus lacus</name>
    <dbReference type="NCBI Taxonomy" id="1348429"/>
    <lineage>
        <taxon>Bacteria</taxon>
        <taxon>Bacillati</taxon>
        <taxon>Bacillota</taxon>
        <taxon>Bacilli</taxon>
        <taxon>Bacillales</taxon>
        <taxon>Alicyclobacillaceae</taxon>
        <taxon>Effusibacillus</taxon>
    </lineage>
</organism>
<dbReference type="EMBL" id="BDUF01000106">
    <property type="protein sequence ID" value="GAX91653.1"/>
    <property type="molecule type" value="Genomic_DNA"/>
</dbReference>
<evidence type="ECO:0000313" key="2">
    <source>
        <dbReference type="EMBL" id="GAX91653.1"/>
    </source>
</evidence>
<dbReference type="AlphaFoldDB" id="A0A292YSA2"/>
<feature type="signal peptide" evidence="1">
    <location>
        <begin position="1"/>
        <end position="25"/>
    </location>
</feature>
<gene>
    <name evidence="2" type="ORF">EFBL_3343</name>
</gene>
<proteinExistence type="predicted"/>
<dbReference type="Proteomes" id="UP000217785">
    <property type="component" value="Unassembled WGS sequence"/>
</dbReference>
<keyword evidence="1" id="KW-0732">Signal</keyword>
<dbReference type="OrthoDB" id="2927846at2"/>